<protein>
    <recommendedName>
        <fullName evidence="5">G-protein coupled receptors family 2 profile 1 domain-containing protein</fullName>
    </recommendedName>
</protein>
<dbReference type="PANTHER" id="PTHR45620:SF2">
    <property type="entry name" value="CORTICOTROPIN-RELEASING FACTOR RECEPTOR 1"/>
    <property type="match status" value="1"/>
</dbReference>
<feature type="domain" description="G-protein coupled receptors family 2 profile 1" evidence="5">
    <location>
        <begin position="27"/>
        <end position="127"/>
    </location>
</feature>
<feature type="signal peptide" evidence="4">
    <location>
        <begin position="1"/>
        <end position="24"/>
    </location>
</feature>
<dbReference type="PROSITE" id="PS50227">
    <property type="entry name" value="G_PROTEIN_RECEP_F2_3"/>
    <property type="match status" value="1"/>
</dbReference>
<keyword evidence="3" id="KW-1133">Transmembrane helix</keyword>
<dbReference type="SMART" id="SM00008">
    <property type="entry name" value="HormR"/>
    <property type="match status" value="1"/>
</dbReference>
<evidence type="ECO:0000256" key="3">
    <source>
        <dbReference type="SAM" id="Phobius"/>
    </source>
</evidence>
<keyword evidence="3" id="KW-0812">Transmembrane</keyword>
<keyword evidence="1 4" id="KW-0732">Signal</keyword>
<dbReference type="PRINTS" id="PR01279">
    <property type="entry name" value="CRFRECEPTOR"/>
</dbReference>
<sequence length="209" mass="23107">MRRTRFCLLQVCALVSLLPPGSLANLTCEALLMLSGNVSLQSLAAAWDQSLMNATSTWSGSGLYCETSIDGIGTCWPRSAAGHMVSRPCPEMFYGVRYNTTNNVYRKCLANGTWALKGNYSMCKAILHEEKKGKMHYQIAVIINFLGHCISMVALLVAFFLFLCLRPRLTCRQGATGIEVTSRDEYSCWKTWRCLGDTSIGAPASPWAR</sequence>
<organism evidence="6 7">
    <name type="scientific">Takifugu bimaculatus</name>
    <dbReference type="NCBI Taxonomy" id="433685"/>
    <lineage>
        <taxon>Eukaryota</taxon>
        <taxon>Metazoa</taxon>
        <taxon>Chordata</taxon>
        <taxon>Craniata</taxon>
        <taxon>Vertebrata</taxon>
        <taxon>Euteleostomi</taxon>
        <taxon>Actinopterygii</taxon>
        <taxon>Neopterygii</taxon>
        <taxon>Teleostei</taxon>
        <taxon>Neoteleostei</taxon>
        <taxon>Acanthomorphata</taxon>
        <taxon>Eupercaria</taxon>
        <taxon>Tetraodontiformes</taxon>
        <taxon>Tetradontoidea</taxon>
        <taxon>Tetraodontidae</taxon>
        <taxon>Takifugu</taxon>
    </lineage>
</organism>
<dbReference type="InterPro" id="IPR017983">
    <property type="entry name" value="GPCR_2_secretin-like_CS"/>
</dbReference>
<dbReference type="PROSITE" id="PS00649">
    <property type="entry name" value="G_PROTEIN_RECEP_F2_1"/>
    <property type="match status" value="1"/>
</dbReference>
<evidence type="ECO:0000256" key="2">
    <source>
        <dbReference type="ARBA" id="ARBA00023157"/>
    </source>
</evidence>
<evidence type="ECO:0000259" key="5">
    <source>
        <dbReference type="PROSITE" id="PS50227"/>
    </source>
</evidence>
<dbReference type="PANTHER" id="PTHR45620">
    <property type="entry name" value="PDF RECEPTOR-LIKE PROTEIN-RELATED"/>
    <property type="match status" value="1"/>
</dbReference>
<keyword evidence="2" id="KW-1015">Disulfide bond</keyword>
<feature type="transmembrane region" description="Helical" evidence="3">
    <location>
        <begin position="137"/>
        <end position="163"/>
    </location>
</feature>
<dbReference type="EMBL" id="SWLE01000001">
    <property type="protein sequence ID" value="TNN03356.1"/>
    <property type="molecule type" value="Genomic_DNA"/>
</dbReference>
<dbReference type="GO" id="GO:0008528">
    <property type="term" value="F:G protein-coupled peptide receptor activity"/>
    <property type="evidence" value="ECO:0007669"/>
    <property type="project" value="TreeGrafter"/>
</dbReference>
<gene>
    <name evidence="6" type="ORF">fugu_000385</name>
</gene>
<dbReference type="AlphaFoldDB" id="A0A4Z2CGK3"/>
<dbReference type="GO" id="GO:0007189">
    <property type="term" value="P:adenylate cyclase-activating G protein-coupled receptor signaling pathway"/>
    <property type="evidence" value="ECO:0007669"/>
    <property type="project" value="TreeGrafter"/>
</dbReference>
<evidence type="ECO:0000256" key="4">
    <source>
        <dbReference type="SAM" id="SignalP"/>
    </source>
</evidence>
<accession>A0A4Z2CGK3</accession>
<dbReference type="InterPro" id="IPR001879">
    <property type="entry name" value="GPCR_2_extracellular_dom"/>
</dbReference>
<keyword evidence="3" id="KW-0472">Membrane</keyword>
<dbReference type="Gene3D" id="4.10.1240.10">
    <property type="entry name" value="GPCR, family 2, extracellular hormone receptor domain"/>
    <property type="match status" value="1"/>
</dbReference>
<dbReference type="InterPro" id="IPR050332">
    <property type="entry name" value="GPCR_2"/>
</dbReference>
<dbReference type="SUPFAM" id="SSF111418">
    <property type="entry name" value="Hormone receptor domain"/>
    <property type="match status" value="1"/>
</dbReference>
<evidence type="ECO:0000256" key="1">
    <source>
        <dbReference type="ARBA" id="ARBA00022729"/>
    </source>
</evidence>
<evidence type="ECO:0000313" key="7">
    <source>
        <dbReference type="Proteomes" id="UP000516260"/>
    </source>
</evidence>
<dbReference type="InterPro" id="IPR036445">
    <property type="entry name" value="GPCR_2_extracell_dom_sf"/>
</dbReference>
<dbReference type="GO" id="GO:0015056">
    <property type="term" value="F:corticotrophin-releasing factor receptor activity"/>
    <property type="evidence" value="ECO:0007669"/>
    <property type="project" value="TreeGrafter"/>
</dbReference>
<dbReference type="GO" id="GO:0043404">
    <property type="term" value="F:corticotropin-releasing hormone receptor activity"/>
    <property type="evidence" value="ECO:0007669"/>
    <property type="project" value="TreeGrafter"/>
</dbReference>
<name>A0A4Z2CGK3_9TELE</name>
<reference evidence="6 7" key="1">
    <citation type="submission" date="2019-04" db="EMBL/GenBank/DDBJ databases">
        <title>The sequence and de novo assembly of Takifugu bimaculatus genome using PacBio and Hi-C technologies.</title>
        <authorList>
            <person name="Xu P."/>
            <person name="Liu B."/>
            <person name="Zhou Z."/>
        </authorList>
    </citation>
    <scope>NUCLEOTIDE SEQUENCE [LARGE SCALE GENOMIC DNA]</scope>
    <source>
        <strain evidence="6">TB-2018</strain>
        <tissue evidence="6">Muscle</tissue>
    </source>
</reference>
<keyword evidence="7" id="KW-1185">Reference proteome</keyword>
<dbReference type="InterPro" id="IPR003051">
    <property type="entry name" value="GPCR_2_CRF_rcpt"/>
</dbReference>
<dbReference type="GO" id="GO:0051424">
    <property type="term" value="F:corticotropin-releasing hormone binding"/>
    <property type="evidence" value="ECO:0007669"/>
    <property type="project" value="TreeGrafter"/>
</dbReference>
<proteinExistence type="predicted"/>
<dbReference type="Pfam" id="PF02793">
    <property type="entry name" value="HRM"/>
    <property type="match status" value="1"/>
</dbReference>
<evidence type="ECO:0000313" key="6">
    <source>
        <dbReference type="EMBL" id="TNN03356.1"/>
    </source>
</evidence>
<comment type="caution">
    <text evidence="6">The sequence shown here is derived from an EMBL/GenBank/DDBJ whole genome shotgun (WGS) entry which is preliminary data.</text>
</comment>
<dbReference type="GO" id="GO:0043005">
    <property type="term" value="C:neuron projection"/>
    <property type="evidence" value="ECO:0007669"/>
    <property type="project" value="TreeGrafter"/>
</dbReference>
<feature type="chain" id="PRO_5021369875" description="G-protein coupled receptors family 2 profile 1 domain-containing protein" evidence="4">
    <location>
        <begin position="25"/>
        <end position="209"/>
    </location>
</feature>
<dbReference type="GO" id="GO:0005886">
    <property type="term" value="C:plasma membrane"/>
    <property type="evidence" value="ECO:0007669"/>
    <property type="project" value="TreeGrafter"/>
</dbReference>
<dbReference type="Proteomes" id="UP000516260">
    <property type="component" value="Chromosome 1"/>
</dbReference>